<feature type="non-terminal residue" evidence="1">
    <location>
        <position position="1"/>
    </location>
</feature>
<name>T1AVK5_9ZZZZ</name>
<evidence type="ECO:0000313" key="1">
    <source>
        <dbReference type="EMBL" id="EQD44774.1"/>
    </source>
</evidence>
<dbReference type="EMBL" id="AUZY01008811">
    <property type="protein sequence ID" value="EQD44774.1"/>
    <property type="molecule type" value="Genomic_DNA"/>
</dbReference>
<organism evidence="1">
    <name type="scientific">mine drainage metagenome</name>
    <dbReference type="NCBI Taxonomy" id="410659"/>
    <lineage>
        <taxon>unclassified sequences</taxon>
        <taxon>metagenomes</taxon>
        <taxon>ecological metagenomes</taxon>
    </lineage>
</organism>
<comment type="caution">
    <text evidence="1">The sequence shown here is derived from an EMBL/GenBank/DDBJ whole genome shotgun (WGS) entry which is preliminary data.</text>
</comment>
<proteinExistence type="predicted"/>
<protein>
    <submittedName>
        <fullName evidence="1">Uncharacterized protein</fullName>
    </submittedName>
</protein>
<reference evidence="1" key="2">
    <citation type="journal article" date="2014" name="ISME J.">
        <title>Microbial stratification in low pH oxic and suboxic macroscopic growths along an acid mine drainage.</title>
        <authorList>
            <person name="Mendez-Garcia C."/>
            <person name="Mesa V."/>
            <person name="Sprenger R.R."/>
            <person name="Richter M."/>
            <person name="Diez M.S."/>
            <person name="Solano J."/>
            <person name="Bargiela R."/>
            <person name="Golyshina O.V."/>
            <person name="Manteca A."/>
            <person name="Ramos J.L."/>
            <person name="Gallego J.R."/>
            <person name="Llorente I."/>
            <person name="Martins Dos Santos V.A."/>
            <person name="Jensen O.N."/>
            <person name="Pelaez A.I."/>
            <person name="Sanchez J."/>
            <person name="Ferrer M."/>
        </authorList>
    </citation>
    <scope>NUCLEOTIDE SEQUENCE</scope>
</reference>
<accession>T1AVK5</accession>
<dbReference type="AlphaFoldDB" id="T1AVK5"/>
<sequence>SIVLVCRKRAVDAPTISRREFVTALKSELPAALAHVQHGNIAPVDLAQAAIGPGMAVYTRYAKVLDAEGKPLSVREALALINQTLDEALAEQEGDFDADSRWALTWFEQLGFAEGEYGVAEQLSKSKNTAVEGLVEAGIVVSRRGKVRLLKPGELSVDWDPLTAPRRTAWETVHHLIRILEAGGEDAAAKIVAKLGANAETARELCYRLYILCERKKRSPEALSYNALVLSWPEITRLAQETPRAATPHTDDLFNQE</sequence>
<gene>
    <name evidence="1" type="ORF">B1B_13380</name>
</gene>
<reference evidence="1" key="1">
    <citation type="submission" date="2013-08" db="EMBL/GenBank/DDBJ databases">
        <authorList>
            <person name="Mendez C."/>
            <person name="Richter M."/>
            <person name="Ferrer M."/>
            <person name="Sanchez J."/>
        </authorList>
    </citation>
    <scope>NUCLEOTIDE SEQUENCE</scope>
</reference>